<keyword evidence="1" id="KW-1133">Transmembrane helix</keyword>
<dbReference type="Proteomes" id="UP001595555">
    <property type="component" value="Unassembled WGS sequence"/>
</dbReference>
<keyword evidence="3" id="KW-1185">Reference proteome</keyword>
<feature type="transmembrane region" description="Helical" evidence="1">
    <location>
        <begin position="163"/>
        <end position="180"/>
    </location>
</feature>
<evidence type="ECO:0000256" key="1">
    <source>
        <dbReference type="SAM" id="Phobius"/>
    </source>
</evidence>
<protein>
    <submittedName>
        <fullName evidence="2">Uncharacterized protein</fullName>
    </submittedName>
</protein>
<name>A0ABV7FHL2_9GAMM</name>
<dbReference type="RefSeq" id="WP_378121035.1">
    <property type="nucleotide sequence ID" value="NZ_JBHRTF010000008.1"/>
</dbReference>
<keyword evidence="1" id="KW-0812">Transmembrane</keyword>
<feature type="transmembrane region" description="Helical" evidence="1">
    <location>
        <begin position="186"/>
        <end position="203"/>
    </location>
</feature>
<sequence length="211" mass="23373">AAPGYLAEYLLLQVWAPPYRVKNDKKTGEINHTRRCSTVPLRSTRQFVSSAFSESLREVFPKCAAYKLRLNLTLHTMKKALLTAEVLIILGPLTAVLCYTTLLAVVVGVPVSVMQLIGKGGADGLNILLATLGNFFGVYALFILWGLINTTIREEIYYYSSKFKIALFLGLVASSILVYLYGKLGFMFGVLPPILILLQFIYLQSALTKNV</sequence>
<dbReference type="EMBL" id="JBHRTF010000008">
    <property type="protein sequence ID" value="MFC3117086.1"/>
    <property type="molecule type" value="Genomic_DNA"/>
</dbReference>
<comment type="caution">
    <text evidence="2">The sequence shown here is derived from an EMBL/GenBank/DDBJ whole genome shotgun (WGS) entry which is preliminary data.</text>
</comment>
<gene>
    <name evidence="2" type="ORF">ACFODX_16075</name>
</gene>
<keyword evidence="1" id="KW-0472">Membrane</keyword>
<accession>A0ABV7FHL2</accession>
<organism evidence="2 3">
    <name type="scientific">Cellvibrio fontiphilus</name>
    <dbReference type="NCBI Taxonomy" id="1815559"/>
    <lineage>
        <taxon>Bacteria</taxon>
        <taxon>Pseudomonadati</taxon>
        <taxon>Pseudomonadota</taxon>
        <taxon>Gammaproteobacteria</taxon>
        <taxon>Cellvibrionales</taxon>
        <taxon>Cellvibrionaceae</taxon>
        <taxon>Cellvibrio</taxon>
    </lineage>
</organism>
<reference evidence="3" key="1">
    <citation type="journal article" date="2019" name="Int. J. Syst. Evol. Microbiol.">
        <title>The Global Catalogue of Microorganisms (GCM) 10K type strain sequencing project: providing services to taxonomists for standard genome sequencing and annotation.</title>
        <authorList>
            <consortium name="The Broad Institute Genomics Platform"/>
            <consortium name="The Broad Institute Genome Sequencing Center for Infectious Disease"/>
            <person name="Wu L."/>
            <person name="Ma J."/>
        </authorList>
    </citation>
    <scope>NUCLEOTIDE SEQUENCE [LARGE SCALE GENOMIC DNA]</scope>
    <source>
        <strain evidence="3">KCTC 52237</strain>
    </source>
</reference>
<evidence type="ECO:0000313" key="2">
    <source>
        <dbReference type="EMBL" id="MFC3117086.1"/>
    </source>
</evidence>
<proteinExistence type="predicted"/>
<feature type="transmembrane region" description="Helical" evidence="1">
    <location>
        <begin position="127"/>
        <end position="151"/>
    </location>
</feature>
<feature type="transmembrane region" description="Helical" evidence="1">
    <location>
        <begin position="86"/>
        <end position="107"/>
    </location>
</feature>
<evidence type="ECO:0000313" key="3">
    <source>
        <dbReference type="Proteomes" id="UP001595555"/>
    </source>
</evidence>
<feature type="non-terminal residue" evidence="2">
    <location>
        <position position="1"/>
    </location>
</feature>